<keyword evidence="1" id="KW-0732">Signal</keyword>
<organism evidence="2">
    <name type="scientific">Anopheles marajoara</name>
    <dbReference type="NCBI Taxonomy" id="58244"/>
    <lineage>
        <taxon>Eukaryota</taxon>
        <taxon>Metazoa</taxon>
        <taxon>Ecdysozoa</taxon>
        <taxon>Arthropoda</taxon>
        <taxon>Hexapoda</taxon>
        <taxon>Insecta</taxon>
        <taxon>Pterygota</taxon>
        <taxon>Neoptera</taxon>
        <taxon>Endopterygota</taxon>
        <taxon>Diptera</taxon>
        <taxon>Nematocera</taxon>
        <taxon>Culicoidea</taxon>
        <taxon>Culicidae</taxon>
        <taxon>Anophelinae</taxon>
        <taxon>Anopheles</taxon>
    </lineage>
</organism>
<proteinExistence type="predicted"/>
<dbReference type="EMBL" id="GGFJ01013521">
    <property type="protein sequence ID" value="MBW62662.1"/>
    <property type="molecule type" value="Transcribed_RNA"/>
</dbReference>
<accession>A0A2M4CBD2</accession>
<evidence type="ECO:0000313" key="2">
    <source>
        <dbReference type="EMBL" id="MBW62662.1"/>
    </source>
</evidence>
<feature type="chain" id="PRO_5014733904" evidence="1">
    <location>
        <begin position="28"/>
        <end position="81"/>
    </location>
</feature>
<reference evidence="2" key="1">
    <citation type="submission" date="2018-01" db="EMBL/GenBank/DDBJ databases">
        <title>An insight into the sialome of Amazonian anophelines.</title>
        <authorList>
            <person name="Ribeiro J.M."/>
            <person name="Scarpassa V."/>
            <person name="Calvo E."/>
        </authorList>
    </citation>
    <scope>NUCLEOTIDE SEQUENCE</scope>
    <source>
        <tissue evidence="2">Salivary glands</tissue>
    </source>
</reference>
<dbReference type="AlphaFoldDB" id="A0A2M4CBD2"/>
<name>A0A2M4CBD2_9DIPT</name>
<protein>
    <submittedName>
        <fullName evidence="2">Putative secreted protein</fullName>
    </submittedName>
</protein>
<feature type="signal peptide" evidence="1">
    <location>
        <begin position="1"/>
        <end position="27"/>
    </location>
</feature>
<sequence length="81" mass="9042">MMLSWFFGTAISTFLLSFLPNLPPVSCTVCVVKEPEYREHCTILALNLIPRILPKLRCILVSTLISILAPTRAEPSMGDHN</sequence>
<evidence type="ECO:0000256" key="1">
    <source>
        <dbReference type="SAM" id="SignalP"/>
    </source>
</evidence>